<reference evidence="3" key="2">
    <citation type="journal article" date="2021" name="PeerJ">
        <title>Extensive microbial diversity within the chicken gut microbiome revealed by metagenomics and culture.</title>
        <authorList>
            <person name="Gilroy R."/>
            <person name="Ravi A."/>
            <person name="Getino M."/>
            <person name="Pursley I."/>
            <person name="Horton D.L."/>
            <person name="Alikhan N.F."/>
            <person name="Baker D."/>
            <person name="Gharbi K."/>
            <person name="Hall N."/>
            <person name="Watson M."/>
            <person name="Adriaenssens E.M."/>
            <person name="Foster-Nyarko E."/>
            <person name="Jarju S."/>
            <person name="Secka A."/>
            <person name="Antonio M."/>
            <person name="Oren A."/>
            <person name="Chaudhuri R.R."/>
            <person name="La Ragione R."/>
            <person name="Hildebrand F."/>
            <person name="Pallen M.J."/>
        </authorList>
    </citation>
    <scope>NUCLEOTIDE SEQUENCE</scope>
    <source>
        <strain evidence="3">1063</strain>
    </source>
</reference>
<comment type="caution">
    <text evidence="3">The sequence shown here is derived from an EMBL/GenBank/DDBJ whole genome shotgun (WGS) entry which is preliminary data.</text>
</comment>
<reference evidence="3" key="1">
    <citation type="submission" date="2020-10" db="EMBL/GenBank/DDBJ databases">
        <authorList>
            <person name="Gilroy R."/>
        </authorList>
    </citation>
    <scope>NUCLEOTIDE SEQUENCE</scope>
    <source>
        <strain evidence="3">1063</strain>
    </source>
</reference>
<feature type="compositionally biased region" description="Basic and acidic residues" evidence="1">
    <location>
        <begin position="340"/>
        <end position="349"/>
    </location>
</feature>
<feature type="transmembrane region" description="Helical" evidence="2">
    <location>
        <begin position="134"/>
        <end position="155"/>
    </location>
</feature>
<sequence length="349" mass="36681">MTAKEGIKTPSNGGFILFAAAAAFAVMADVTALVLVSTEIRATTAAFAVYGVAVLLTLCVGSVLLVYRRTLKALVTDRLLSGRVVAALKRYTLFDKIITDYGTRTLVTSAVVAVGNTVYVAYLVWMAVAYISPWYAALAGFYSWMLVIRSAIVLWERVFAKDCGDETAPPRIKHMIAAVSGGALIVAGGVAAAPIVQMSIGAYPHSGGISDIVINAVFAFVKMTSAVVQLVRAAGFRDPVAQALRNVSLVSAMMSLLTLQISVIIAFAHGYSMWQYVTGLGVIVSSTTIVAGVAMTAKNVVALTRRRGAAEDGKTVSAGKADEIPPVEGEEEADAAQAVEDYRGTEDGN</sequence>
<feature type="transmembrane region" description="Helical" evidence="2">
    <location>
        <begin position="47"/>
        <end position="67"/>
    </location>
</feature>
<evidence type="ECO:0000256" key="1">
    <source>
        <dbReference type="SAM" id="MobiDB-lite"/>
    </source>
</evidence>
<feature type="transmembrane region" description="Helical" evidence="2">
    <location>
        <begin position="212"/>
        <end position="235"/>
    </location>
</feature>
<feature type="transmembrane region" description="Helical" evidence="2">
    <location>
        <begin position="12"/>
        <end position="35"/>
    </location>
</feature>
<feature type="region of interest" description="Disordered" evidence="1">
    <location>
        <begin position="308"/>
        <end position="349"/>
    </location>
</feature>
<dbReference type="AlphaFoldDB" id="A0A9D1HT21"/>
<feature type="transmembrane region" description="Helical" evidence="2">
    <location>
        <begin position="106"/>
        <end position="128"/>
    </location>
</feature>
<feature type="transmembrane region" description="Helical" evidence="2">
    <location>
        <begin position="247"/>
        <end position="268"/>
    </location>
</feature>
<dbReference type="EMBL" id="DVMN01000114">
    <property type="protein sequence ID" value="HIU21824.1"/>
    <property type="molecule type" value="Genomic_DNA"/>
</dbReference>
<feature type="transmembrane region" description="Helical" evidence="2">
    <location>
        <begin position="176"/>
        <end position="200"/>
    </location>
</feature>
<gene>
    <name evidence="3" type="ORF">IAD51_06335</name>
</gene>
<proteinExistence type="predicted"/>
<accession>A0A9D1HT21</accession>
<feature type="transmembrane region" description="Helical" evidence="2">
    <location>
        <begin position="274"/>
        <end position="297"/>
    </location>
</feature>
<keyword evidence="2" id="KW-1133">Transmembrane helix</keyword>
<keyword evidence="2" id="KW-0472">Membrane</keyword>
<organism evidence="3 4">
    <name type="scientific">Candidatus Limadaptatus stercorigallinarum</name>
    <dbReference type="NCBI Taxonomy" id="2840845"/>
    <lineage>
        <taxon>Bacteria</taxon>
        <taxon>Bacillati</taxon>
        <taxon>Bacillota</taxon>
        <taxon>Clostridia</taxon>
        <taxon>Eubacteriales</taxon>
        <taxon>Candidatus Limadaptatus</taxon>
    </lineage>
</organism>
<evidence type="ECO:0000256" key="2">
    <source>
        <dbReference type="SAM" id="Phobius"/>
    </source>
</evidence>
<name>A0A9D1HT21_9FIRM</name>
<dbReference type="Proteomes" id="UP000824088">
    <property type="component" value="Unassembled WGS sequence"/>
</dbReference>
<keyword evidence="2" id="KW-0812">Transmembrane</keyword>
<evidence type="ECO:0000313" key="4">
    <source>
        <dbReference type="Proteomes" id="UP000824088"/>
    </source>
</evidence>
<protein>
    <submittedName>
        <fullName evidence="3">Uncharacterized protein</fullName>
    </submittedName>
</protein>
<evidence type="ECO:0000313" key="3">
    <source>
        <dbReference type="EMBL" id="HIU21824.1"/>
    </source>
</evidence>